<evidence type="ECO:0000313" key="3">
    <source>
        <dbReference type="EMBL" id="KTR52543.1"/>
    </source>
</evidence>
<feature type="compositionally biased region" description="Basic and acidic residues" evidence="1">
    <location>
        <begin position="46"/>
        <end position="58"/>
    </location>
</feature>
<dbReference type="PATRIC" id="fig|465820.4.peg.1283"/>
<evidence type="ECO:0000256" key="1">
    <source>
        <dbReference type="SAM" id="MobiDB-lite"/>
    </source>
</evidence>
<keyword evidence="2" id="KW-1133">Transmembrane helix</keyword>
<organism evidence="3 4">
    <name type="scientific">Curtobacterium oceanosedimentum</name>
    <dbReference type="NCBI Taxonomy" id="465820"/>
    <lineage>
        <taxon>Bacteria</taxon>
        <taxon>Bacillati</taxon>
        <taxon>Actinomycetota</taxon>
        <taxon>Actinomycetes</taxon>
        <taxon>Micrococcales</taxon>
        <taxon>Microbacteriaceae</taxon>
        <taxon>Curtobacterium</taxon>
    </lineage>
</organism>
<dbReference type="RefSeq" id="WP_058749396.1">
    <property type="nucleotide sequence ID" value="NZ_JBEPMD010000024.1"/>
</dbReference>
<reference evidence="3 4" key="1">
    <citation type="journal article" date="2016" name="Front. Microbiol.">
        <title>Genomic Resource of Rice Seed Associated Bacteria.</title>
        <authorList>
            <person name="Midha S."/>
            <person name="Bansal K."/>
            <person name="Sharma S."/>
            <person name="Kumar N."/>
            <person name="Patil P.P."/>
            <person name="Chaudhry V."/>
            <person name="Patil P.B."/>
        </authorList>
    </citation>
    <scope>NUCLEOTIDE SEQUENCE [LARGE SCALE GENOMIC DNA]</scope>
    <source>
        <strain evidence="3 4">NS359</strain>
    </source>
</reference>
<keyword evidence="3" id="KW-0436">Ligase</keyword>
<protein>
    <submittedName>
        <fullName evidence="3">Lysyl-tRNA synthetase</fullName>
    </submittedName>
</protein>
<keyword evidence="2" id="KW-0812">Transmembrane</keyword>
<name>A0A147DSH9_9MICO</name>
<dbReference type="OrthoDB" id="4807612at2"/>
<accession>A0A147DSH9</accession>
<feature type="transmembrane region" description="Helical" evidence="2">
    <location>
        <begin position="6"/>
        <end position="26"/>
    </location>
</feature>
<feature type="region of interest" description="Disordered" evidence="1">
    <location>
        <begin position="46"/>
        <end position="67"/>
    </location>
</feature>
<dbReference type="GO" id="GO:0004812">
    <property type="term" value="F:aminoacyl-tRNA ligase activity"/>
    <property type="evidence" value="ECO:0007669"/>
    <property type="project" value="UniProtKB-KW"/>
</dbReference>
<evidence type="ECO:0000313" key="4">
    <source>
        <dbReference type="Proteomes" id="UP000072763"/>
    </source>
</evidence>
<dbReference type="AlphaFoldDB" id="A0A147DSH9"/>
<keyword evidence="3" id="KW-0030">Aminoacyl-tRNA synthetase</keyword>
<gene>
    <name evidence="3" type="ORF">NS359_06080</name>
</gene>
<comment type="caution">
    <text evidence="3">The sequence shown here is derived from an EMBL/GenBank/DDBJ whole genome shotgun (WGS) entry which is preliminary data.</text>
</comment>
<sequence length="67" mass="7478">MPDGVVTGIIFAVTPTVVVGLIFWFVMRAIMRADRTERSAYAKVEAEERARYEREHGRPAPAPTSAE</sequence>
<evidence type="ECO:0000256" key="2">
    <source>
        <dbReference type="SAM" id="Phobius"/>
    </source>
</evidence>
<keyword evidence="2" id="KW-0472">Membrane</keyword>
<dbReference type="Proteomes" id="UP000072763">
    <property type="component" value="Unassembled WGS sequence"/>
</dbReference>
<proteinExistence type="predicted"/>
<dbReference type="EMBL" id="LDRC01000028">
    <property type="protein sequence ID" value="KTR52543.1"/>
    <property type="molecule type" value="Genomic_DNA"/>
</dbReference>